<dbReference type="SUPFAM" id="SSF56219">
    <property type="entry name" value="DNase I-like"/>
    <property type="match status" value="1"/>
</dbReference>
<gene>
    <name evidence="5" type="ORF">F8144_03255</name>
</gene>
<keyword evidence="1" id="KW-0326">Glycosidase</keyword>
<dbReference type="PANTHER" id="PTHR30383:SF19">
    <property type="entry name" value="FIBRONECTIN TYPE-III DOMAIN-CONTAINING PROTEIN"/>
    <property type="match status" value="1"/>
</dbReference>
<keyword evidence="2" id="KW-0624">Polysaccharide degradation</keyword>
<dbReference type="CDD" id="cd00063">
    <property type="entry name" value="FN3"/>
    <property type="match status" value="2"/>
</dbReference>
<dbReference type="RefSeq" id="WP_151467669.1">
    <property type="nucleotide sequence ID" value="NZ_WBKG01000002.1"/>
</dbReference>
<dbReference type="Gene3D" id="3.40.50.1110">
    <property type="entry name" value="SGNH hydrolase"/>
    <property type="match status" value="2"/>
</dbReference>
<dbReference type="SMART" id="SM00060">
    <property type="entry name" value="FN3"/>
    <property type="match status" value="3"/>
</dbReference>
<evidence type="ECO:0000256" key="1">
    <source>
        <dbReference type="ARBA" id="ARBA00023295"/>
    </source>
</evidence>
<feature type="region of interest" description="Disordered" evidence="3">
    <location>
        <begin position="556"/>
        <end position="591"/>
    </location>
</feature>
<reference evidence="5 6" key="1">
    <citation type="submission" date="2019-09" db="EMBL/GenBank/DDBJ databases">
        <title>Isolation and identification of active actinomycetes.</title>
        <authorList>
            <person name="Yu Z."/>
            <person name="Han C."/>
            <person name="Yu B."/>
        </authorList>
    </citation>
    <scope>NUCLEOTIDE SEQUENCE [LARGE SCALE GENOMIC DNA]</scope>
    <source>
        <strain evidence="5 6">NEAU-H2</strain>
    </source>
</reference>
<name>A0A7J5DMW5_9ACTN</name>
<dbReference type="PRINTS" id="PR01388">
    <property type="entry name" value="CDTOXINB"/>
</dbReference>
<dbReference type="CDD" id="cd01833">
    <property type="entry name" value="XynB_like"/>
    <property type="match status" value="1"/>
</dbReference>
<dbReference type="GO" id="GO:0004622">
    <property type="term" value="F:phosphatidylcholine lysophospholipase activity"/>
    <property type="evidence" value="ECO:0007669"/>
    <property type="project" value="TreeGrafter"/>
</dbReference>
<dbReference type="SUPFAM" id="SSF52266">
    <property type="entry name" value="SGNH hydrolase"/>
    <property type="match status" value="2"/>
</dbReference>
<dbReference type="InterPro" id="IPR036116">
    <property type="entry name" value="FN3_sf"/>
</dbReference>
<feature type="compositionally biased region" description="Polar residues" evidence="3">
    <location>
        <begin position="205"/>
        <end position="221"/>
    </location>
</feature>
<sequence>MPSILREARYPQVVMLQEVGAGTPDNSAQLPNPRGTEGNRLVTYVEWRSSMRPSRWYLLFLQTNNPDDPDDSGGRVNTIVMSQSQITDATVVEADHSSGRNRPSLGIRQGDDWYFSYHALSGGGGDAVHMLDAIGDRVEALEPEGRRYDWTVGADFNVRPETEDGRGLTQREDWPIITTPNGLAPRVLNSGQPTHRSGRELDYAVTTSDRGSYRVSAQPSLGGSDHQPVWVRPAPAPTSSVAEYGPLATGGFAIDGGNGRTIPYRYGGMRGPARECLIRRYRMGCQAYLDQRSSLASTADVGTTSFDYVGPVGRGSVTDDDNEEEAFPGQNIDQLRQHLVGDLRTYRPNVVLLQLDVANDLTNDEDLTASQEADQLRVLLEQIHFVLPRTMVLVGDPVPSRAPAIRDKMYTGASSYLERSSAVIASALRAGQPVRQVPIAFPHDAGFVDTTQDADGVPNDDGYRAMTLGYVAQLAALWDSGDIVAPADVVVNPADLVVDDSGIDDTPGAGGNPTTNPPLKVMVVGDSMSEGMEGDWTWRYRLWQWFQDQHVPVDFVGPYRGTKQPDPTGPPAPPRLQNEPPENPSVANPPVSGAYYQDIAPGFDSDHFAVWGRQAAQDKDLIGPMVAQYEPDLILFGIGFNDMGWFVSDAKGTLDSMKALVDRARAAKPDVKMAVANVPHRLFIDGRQDLVDKTNQYNALLKDAVPTWSTSASPVKLVDWERAYGCRVTACPAGYDGLHPNLTGEYQIAYAYARTLNEEFGIGQSTPDHIPAFPARPISPVSGLKAESVPSGIKVTWNPVFGARGYEVLYRVVGASDWNRAIVPSNRFDTTWTQDGWTWEYQVRTYNYTDGTSAWKMTSTTSHPETAAAPGNIVTRATATGVDVSWDAAKGPYTDSIDRYQIITWDRDVPGSFIGSTGVKGTSAHLDGLVPGHHYLVAVATWNRAGGGFPGVARSVTIGAGTPPVPTDVTVKSIDATTVQLNWKGSPEAAGYRVWVRDVNAPEGSNTQGPYVTDGPEHQIAFLFPGNWNFEFCITAINGELESGKSSCVHVPLPPPSTGGTPAPSGSGREVPDPAEESLLKLGRAADAQRDPAAAVPIG</sequence>
<feature type="region of interest" description="Disordered" evidence="3">
    <location>
        <begin position="1045"/>
        <end position="1077"/>
    </location>
</feature>
<feature type="domain" description="Fibronectin type-III" evidence="4">
    <location>
        <begin position="777"/>
        <end position="866"/>
    </location>
</feature>
<evidence type="ECO:0000313" key="6">
    <source>
        <dbReference type="Proteomes" id="UP000442990"/>
    </source>
</evidence>
<dbReference type="EMBL" id="WBKG01000002">
    <property type="protein sequence ID" value="KAB1990095.1"/>
    <property type="molecule type" value="Genomic_DNA"/>
</dbReference>
<evidence type="ECO:0000313" key="5">
    <source>
        <dbReference type="EMBL" id="KAB1990095.1"/>
    </source>
</evidence>
<comment type="caution">
    <text evidence="5">The sequence shown here is derived from an EMBL/GenBank/DDBJ whole genome shotgun (WGS) entry which is preliminary data.</text>
</comment>
<dbReference type="PANTHER" id="PTHR30383">
    <property type="entry name" value="THIOESTERASE 1/PROTEASE 1/LYSOPHOSPHOLIPASE L1"/>
    <property type="match status" value="1"/>
</dbReference>
<keyword evidence="6" id="KW-1185">Reference proteome</keyword>
<dbReference type="Pfam" id="PF13472">
    <property type="entry name" value="Lipase_GDSL_2"/>
    <property type="match status" value="1"/>
</dbReference>
<dbReference type="GO" id="GO:0016798">
    <property type="term" value="F:hydrolase activity, acting on glycosyl bonds"/>
    <property type="evidence" value="ECO:0007669"/>
    <property type="project" value="UniProtKB-KW"/>
</dbReference>
<dbReference type="InterPro" id="IPR013830">
    <property type="entry name" value="SGNH_hydro"/>
</dbReference>
<organism evidence="5 6">
    <name type="scientific">Streptomyces triticiradicis</name>
    <dbReference type="NCBI Taxonomy" id="2651189"/>
    <lineage>
        <taxon>Bacteria</taxon>
        <taxon>Bacillati</taxon>
        <taxon>Actinomycetota</taxon>
        <taxon>Actinomycetes</taxon>
        <taxon>Kitasatosporales</taxon>
        <taxon>Streptomycetaceae</taxon>
        <taxon>Streptomyces</taxon>
    </lineage>
</organism>
<feature type="domain" description="Fibronectin type-III" evidence="4">
    <location>
        <begin position="869"/>
        <end position="961"/>
    </location>
</feature>
<feature type="domain" description="Fibronectin type-III" evidence="4">
    <location>
        <begin position="965"/>
        <end position="1056"/>
    </location>
</feature>
<dbReference type="Gene3D" id="3.60.10.10">
    <property type="entry name" value="Endonuclease/exonuclease/phosphatase"/>
    <property type="match status" value="1"/>
</dbReference>
<evidence type="ECO:0000259" key="4">
    <source>
        <dbReference type="PROSITE" id="PS50853"/>
    </source>
</evidence>
<dbReference type="SUPFAM" id="SSF49265">
    <property type="entry name" value="Fibronectin type III"/>
    <property type="match status" value="2"/>
</dbReference>
<dbReference type="InterPro" id="IPR036514">
    <property type="entry name" value="SGNH_hydro_sf"/>
</dbReference>
<dbReference type="InterPro" id="IPR036691">
    <property type="entry name" value="Endo/exonu/phosph_ase_sf"/>
</dbReference>
<evidence type="ECO:0000256" key="2">
    <source>
        <dbReference type="ARBA" id="ARBA00023326"/>
    </source>
</evidence>
<dbReference type="PROSITE" id="PS50853">
    <property type="entry name" value="FN3"/>
    <property type="match status" value="3"/>
</dbReference>
<dbReference type="Proteomes" id="UP000442990">
    <property type="component" value="Unassembled WGS sequence"/>
</dbReference>
<dbReference type="Gene3D" id="2.60.40.10">
    <property type="entry name" value="Immunoglobulins"/>
    <property type="match status" value="2"/>
</dbReference>
<feature type="compositionally biased region" description="Low complexity" evidence="3">
    <location>
        <begin position="1058"/>
        <end position="1068"/>
    </location>
</feature>
<dbReference type="GO" id="GO:0000272">
    <property type="term" value="P:polysaccharide catabolic process"/>
    <property type="evidence" value="ECO:0007669"/>
    <property type="project" value="UniProtKB-KW"/>
</dbReference>
<protein>
    <recommendedName>
        <fullName evidence="4">Fibronectin type-III domain-containing protein</fullName>
    </recommendedName>
</protein>
<dbReference type="Pfam" id="PF00041">
    <property type="entry name" value="fn3"/>
    <property type="match status" value="1"/>
</dbReference>
<dbReference type="InterPro" id="IPR003539">
    <property type="entry name" value="CD_toxinB"/>
</dbReference>
<dbReference type="InterPro" id="IPR003961">
    <property type="entry name" value="FN3_dom"/>
</dbReference>
<dbReference type="InterPro" id="IPR051532">
    <property type="entry name" value="Ester_Hydrolysis_Enzymes"/>
</dbReference>
<feature type="region of interest" description="Disordered" evidence="3">
    <location>
        <begin position="176"/>
        <end position="229"/>
    </location>
</feature>
<evidence type="ECO:0000256" key="3">
    <source>
        <dbReference type="SAM" id="MobiDB-lite"/>
    </source>
</evidence>
<dbReference type="AlphaFoldDB" id="A0A7J5DMW5"/>
<accession>A0A7J5DMW5</accession>
<dbReference type="InterPro" id="IPR013783">
    <property type="entry name" value="Ig-like_fold"/>
</dbReference>
<proteinExistence type="predicted"/>
<keyword evidence="2" id="KW-0119">Carbohydrate metabolism</keyword>
<keyword evidence="1" id="KW-0378">Hydrolase</keyword>